<accession>A0ABR9SI58</accession>
<dbReference type="EMBL" id="JADDOJ010000075">
    <property type="protein sequence ID" value="MBE7942027.1"/>
    <property type="molecule type" value="Genomic_DNA"/>
</dbReference>
<sequence>MEEFARDGSRLVKEHGWLPGVEVNAIYRGGPWHAGLGAQVYGGSISYDGHTQSGAVYASETGTTQSRLSAEVGRHIDEGALLLAGIELELWRRDIAGRNATLGLQERYRNWRLIAGAQTEVLHSPLARLYLKGVLVVAAPERLDVRFENHVFDNAALSTRAALGPRITIGLQPAAAPGLLIESDLEWMRTGRSGDAALQDNGSTVGTLAQPTHVRTAFGIRAKYRF</sequence>
<gene>
    <name evidence="1" type="ORF">IM725_15735</name>
</gene>
<dbReference type="Proteomes" id="UP000715965">
    <property type="component" value="Unassembled WGS sequence"/>
</dbReference>
<proteinExistence type="predicted"/>
<organism evidence="1 2">
    <name type="scientific">Ramlibacter aquaticus</name>
    <dbReference type="NCBI Taxonomy" id="2780094"/>
    <lineage>
        <taxon>Bacteria</taxon>
        <taxon>Pseudomonadati</taxon>
        <taxon>Pseudomonadota</taxon>
        <taxon>Betaproteobacteria</taxon>
        <taxon>Burkholderiales</taxon>
        <taxon>Comamonadaceae</taxon>
        <taxon>Ramlibacter</taxon>
    </lineage>
</organism>
<reference evidence="1 2" key="1">
    <citation type="submission" date="2020-10" db="EMBL/GenBank/DDBJ databases">
        <title>Draft genome of Ramlibacter aquaticus LMG 30558.</title>
        <authorList>
            <person name="Props R."/>
        </authorList>
    </citation>
    <scope>NUCLEOTIDE SEQUENCE [LARGE SCALE GENOMIC DNA]</scope>
    <source>
        <strain evidence="1 2">LMG 30558</strain>
    </source>
</reference>
<protein>
    <submittedName>
        <fullName evidence="1">Uncharacterized protein</fullName>
    </submittedName>
</protein>
<evidence type="ECO:0000313" key="1">
    <source>
        <dbReference type="EMBL" id="MBE7942027.1"/>
    </source>
</evidence>
<comment type="caution">
    <text evidence="1">The sequence shown here is derived from an EMBL/GenBank/DDBJ whole genome shotgun (WGS) entry which is preliminary data.</text>
</comment>
<keyword evidence="2" id="KW-1185">Reference proteome</keyword>
<evidence type="ECO:0000313" key="2">
    <source>
        <dbReference type="Proteomes" id="UP000715965"/>
    </source>
</evidence>
<name>A0ABR9SI58_9BURK</name>